<protein>
    <submittedName>
        <fullName evidence="8">Protein-disulfide isomerase</fullName>
    </submittedName>
</protein>
<sequence length="328" mass="35859">MSLKDRLSEALAATPAENTRRIDTLKAALNAGEHESDIAEALTRLIEARVTRAVALEHEGQTEQAARERAEISSLQTLLAGEQPVALPGTKGASKSGKGGALISRNQMVFGGIGLLALGALVYALVRPSEDTDTSAAQNTAAISIYKEDHTLGNPKAPITIVEYAAPVCPVCARFSNEEFPILKREFIDTGRVFYIFRVFPIRAQDGAIEGIARCLPKERYFPYIEMMFREQPQWDPDGYDIPDVEGAIVKLAAREGLSPERARQCMADPATQESVNQMAQDAQLKYQIEGTPTFIMNGQVVNFPPGNQRRIDVLRMRINSLSGSSNP</sequence>
<dbReference type="Gene3D" id="3.40.30.10">
    <property type="entry name" value="Glutaredoxin"/>
    <property type="match status" value="1"/>
</dbReference>
<comment type="caution">
    <text evidence="8">The sequence shown here is derived from an EMBL/GenBank/DDBJ whole genome shotgun (WGS) entry which is preliminary data.</text>
</comment>
<gene>
    <name evidence="8" type="ORF">FHS83_003489</name>
</gene>
<name>A0A846N4P7_9PROT</name>
<comment type="similarity">
    <text evidence="2">Belongs to the thioredoxin family. DsbA subfamily.</text>
</comment>
<dbReference type="InterPro" id="IPR013766">
    <property type="entry name" value="Thioredoxin_domain"/>
</dbReference>
<evidence type="ECO:0000256" key="2">
    <source>
        <dbReference type="ARBA" id="ARBA00005791"/>
    </source>
</evidence>
<evidence type="ECO:0000256" key="5">
    <source>
        <dbReference type="ARBA" id="ARBA00023157"/>
    </source>
</evidence>
<evidence type="ECO:0000259" key="7">
    <source>
        <dbReference type="PROSITE" id="PS51352"/>
    </source>
</evidence>
<keyword evidence="8" id="KW-0413">Isomerase</keyword>
<dbReference type="GO" id="GO:0016853">
    <property type="term" value="F:isomerase activity"/>
    <property type="evidence" value="ECO:0007669"/>
    <property type="project" value="UniProtKB-KW"/>
</dbReference>
<comment type="function">
    <text evidence="1">May be required for disulfide bond formation in some proteins.</text>
</comment>
<dbReference type="InterPro" id="IPR036249">
    <property type="entry name" value="Thioredoxin-like_sf"/>
</dbReference>
<proteinExistence type="inferred from homology"/>
<keyword evidence="5" id="KW-1015">Disulfide bond</keyword>
<keyword evidence="6" id="KW-0676">Redox-active center</keyword>
<dbReference type="InterPro" id="IPR012336">
    <property type="entry name" value="Thioredoxin-like_fold"/>
</dbReference>
<dbReference type="RefSeq" id="WP_167084509.1">
    <property type="nucleotide sequence ID" value="NZ_BAAADC010000001.1"/>
</dbReference>
<keyword evidence="4" id="KW-0560">Oxidoreductase</keyword>
<evidence type="ECO:0000313" key="8">
    <source>
        <dbReference type="EMBL" id="NIK90171.1"/>
    </source>
</evidence>
<dbReference type="PANTHER" id="PTHR13887">
    <property type="entry name" value="GLUTATHIONE S-TRANSFERASE KAPPA"/>
    <property type="match status" value="1"/>
</dbReference>
<dbReference type="EMBL" id="JAASRM010000001">
    <property type="protein sequence ID" value="NIK90171.1"/>
    <property type="molecule type" value="Genomic_DNA"/>
</dbReference>
<dbReference type="AlphaFoldDB" id="A0A846N4P7"/>
<evidence type="ECO:0000256" key="6">
    <source>
        <dbReference type="ARBA" id="ARBA00023284"/>
    </source>
</evidence>
<dbReference type="Pfam" id="PF13462">
    <property type="entry name" value="Thioredoxin_4"/>
    <property type="match status" value="1"/>
</dbReference>
<evidence type="ECO:0000256" key="1">
    <source>
        <dbReference type="ARBA" id="ARBA00003565"/>
    </source>
</evidence>
<dbReference type="GO" id="GO:0016491">
    <property type="term" value="F:oxidoreductase activity"/>
    <property type="evidence" value="ECO:0007669"/>
    <property type="project" value="UniProtKB-KW"/>
</dbReference>
<dbReference type="PROSITE" id="PS51352">
    <property type="entry name" value="THIOREDOXIN_2"/>
    <property type="match status" value="1"/>
</dbReference>
<dbReference type="SUPFAM" id="SSF52833">
    <property type="entry name" value="Thioredoxin-like"/>
    <property type="match status" value="1"/>
</dbReference>
<keyword evidence="3" id="KW-0732">Signal</keyword>
<dbReference type="Proteomes" id="UP000570514">
    <property type="component" value="Unassembled WGS sequence"/>
</dbReference>
<feature type="domain" description="Thioredoxin" evidence="7">
    <location>
        <begin position="116"/>
        <end position="324"/>
    </location>
</feature>
<reference evidence="8 9" key="1">
    <citation type="submission" date="2020-03" db="EMBL/GenBank/DDBJ databases">
        <title>Genomic Encyclopedia of Type Strains, Phase IV (KMG-IV): sequencing the most valuable type-strain genomes for metagenomic binning, comparative biology and taxonomic classification.</title>
        <authorList>
            <person name="Goeker M."/>
        </authorList>
    </citation>
    <scope>NUCLEOTIDE SEQUENCE [LARGE SCALE GENOMIC DNA]</scope>
    <source>
        <strain evidence="8 9">DSM 19867</strain>
    </source>
</reference>
<evidence type="ECO:0000256" key="4">
    <source>
        <dbReference type="ARBA" id="ARBA00023002"/>
    </source>
</evidence>
<accession>A0A846N4P7</accession>
<organism evidence="8 9">
    <name type="scientific">Rhizomicrobium palustre</name>
    <dbReference type="NCBI Taxonomy" id="189966"/>
    <lineage>
        <taxon>Bacteria</taxon>
        <taxon>Pseudomonadati</taxon>
        <taxon>Pseudomonadota</taxon>
        <taxon>Alphaproteobacteria</taxon>
        <taxon>Micropepsales</taxon>
        <taxon>Micropepsaceae</taxon>
        <taxon>Rhizomicrobium</taxon>
    </lineage>
</organism>
<dbReference type="PANTHER" id="PTHR13887:SF14">
    <property type="entry name" value="DISULFIDE BOND FORMATION PROTEIN D"/>
    <property type="match status" value="1"/>
</dbReference>
<evidence type="ECO:0000313" key="9">
    <source>
        <dbReference type="Proteomes" id="UP000570514"/>
    </source>
</evidence>
<keyword evidence="9" id="KW-1185">Reference proteome</keyword>
<evidence type="ECO:0000256" key="3">
    <source>
        <dbReference type="ARBA" id="ARBA00022729"/>
    </source>
</evidence>